<feature type="domain" description="LysM" evidence="5">
    <location>
        <begin position="458"/>
        <end position="501"/>
    </location>
</feature>
<proteinExistence type="inferred from homology"/>
<evidence type="ECO:0000256" key="4">
    <source>
        <dbReference type="ARBA" id="ARBA00032108"/>
    </source>
</evidence>
<evidence type="ECO:0000256" key="3">
    <source>
        <dbReference type="ARBA" id="ARBA00022638"/>
    </source>
</evidence>
<dbReference type="GO" id="GO:0004040">
    <property type="term" value="F:amidase activity"/>
    <property type="evidence" value="ECO:0007669"/>
    <property type="project" value="InterPro"/>
</dbReference>
<dbReference type="SMART" id="SM00257">
    <property type="entry name" value="LysM"/>
    <property type="match status" value="5"/>
</dbReference>
<comment type="caution">
    <text evidence="6">The sequence shown here is derived from an EMBL/GenBank/DDBJ whole genome shotgun (WGS) entry which is preliminary data.</text>
</comment>
<keyword evidence="2" id="KW-0929">Antimicrobial</keyword>
<evidence type="ECO:0000259" key="5">
    <source>
        <dbReference type="PROSITE" id="PS51782"/>
    </source>
</evidence>
<reference evidence="6" key="1">
    <citation type="submission" date="2020-12" db="EMBL/GenBank/DDBJ databases">
        <title>Vagococcus allomyrinae sp. nov. and Enterococcus lavae sp. nov., isolated from the larvae of Allomyrina dichotoma.</title>
        <authorList>
            <person name="Lee S.D."/>
        </authorList>
    </citation>
    <scope>NUCLEOTIDE SEQUENCE</scope>
    <source>
        <strain evidence="6">BWB3-3</strain>
    </source>
</reference>
<dbReference type="PANTHER" id="PTHR33734:SF22">
    <property type="entry name" value="MEMBRANE-BOUND LYTIC MUREIN TRANSGLYCOSYLASE D"/>
    <property type="match status" value="1"/>
</dbReference>
<dbReference type="InterPro" id="IPR018392">
    <property type="entry name" value="LysM"/>
</dbReference>
<feature type="domain" description="LysM" evidence="5">
    <location>
        <begin position="403"/>
        <end position="446"/>
    </location>
</feature>
<keyword evidence="7" id="KW-1185">Reference proteome</keyword>
<dbReference type="SUPFAM" id="SSF54106">
    <property type="entry name" value="LysM domain"/>
    <property type="match status" value="5"/>
</dbReference>
<dbReference type="Pfam" id="PF01832">
    <property type="entry name" value="Glucosaminidase"/>
    <property type="match status" value="1"/>
</dbReference>
<gene>
    <name evidence="6" type="ORF">I6N95_16730</name>
</gene>
<dbReference type="PROSITE" id="PS51782">
    <property type="entry name" value="LYSM"/>
    <property type="match status" value="5"/>
</dbReference>
<dbReference type="CDD" id="cd00118">
    <property type="entry name" value="LysM"/>
    <property type="match status" value="5"/>
</dbReference>
<dbReference type="EMBL" id="JAEEGA010000011">
    <property type="protein sequence ID" value="MBP1042664.1"/>
    <property type="molecule type" value="Genomic_DNA"/>
</dbReference>
<dbReference type="AlphaFoldDB" id="A0A940P6R6"/>
<sequence>MDTKYWESKERQGYKLLRNFKKGPSIIGVAAMLVATSLPKSLIVEAGEVTHYASTILSSHISANSFIEDIGEQARTVAAANDLYASVMIAQAVLESGWGTSRLSQAPHYNLYGVKWSGNGAYSEWLTKEVFKGKWVTITDKFQKYASHWESLQDNADLLRNRSFQSGVYFYRGTWKSNTNSYQDATAWLTGRYATDPGYATKLNAVIISNNLTRFDTPTSGVSHSGGVSDTANGANYTVSSQDTLFSIAQKNGISVADLKVWNNLSSDRISAGQLLVITGSSGSSSADFSGSAYTVSLGETLYSVARKNGVSVTELKTWNNLSDDRIKAGQLLQVAGTGSQSNPSTGDSYTVSVGETLYSVAQKTDSSVTDLKSWNNLASDSISAGQILSVSIEGSGSSPSTGGYTVSAGETLYSVAQKNGVSQSELKAWNNLANETIAVGQTLVVSHKDQVDSSNNQTYKVVSGDTLWGIANKHNISAKQLSLWNELQNEVVSVGQTLRVQ</sequence>
<evidence type="ECO:0000313" key="7">
    <source>
        <dbReference type="Proteomes" id="UP000674938"/>
    </source>
</evidence>
<dbReference type="Gene3D" id="1.10.530.10">
    <property type="match status" value="1"/>
</dbReference>
<evidence type="ECO:0000256" key="1">
    <source>
        <dbReference type="ARBA" id="ARBA00010266"/>
    </source>
</evidence>
<evidence type="ECO:0000256" key="2">
    <source>
        <dbReference type="ARBA" id="ARBA00022529"/>
    </source>
</evidence>
<organism evidence="6 7">
    <name type="scientific">Vagococcus allomyrinae</name>
    <dbReference type="NCBI Taxonomy" id="2794353"/>
    <lineage>
        <taxon>Bacteria</taxon>
        <taxon>Bacillati</taxon>
        <taxon>Bacillota</taxon>
        <taxon>Bacilli</taxon>
        <taxon>Lactobacillales</taxon>
        <taxon>Enterococcaceae</taxon>
        <taxon>Vagococcus</taxon>
    </lineage>
</organism>
<dbReference type="PANTHER" id="PTHR33734">
    <property type="entry name" value="LYSM DOMAIN-CONTAINING GPI-ANCHORED PROTEIN 2"/>
    <property type="match status" value="1"/>
</dbReference>
<dbReference type="Pfam" id="PF01476">
    <property type="entry name" value="LysM"/>
    <property type="match status" value="5"/>
</dbReference>
<dbReference type="InterPro" id="IPR036779">
    <property type="entry name" value="LysM_dom_sf"/>
</dbReference>
<feature type="domain" description="LysM" evidence="5">
    <location>
        <begin position="235"/>
        <end position="278"/>
    </location>
</feature>
<feature type="domain" description="LysM" evidence="5">
    <location>
        <begin position="292"/>
        <end position="335"/>
    </location>
</feature>
<dbReference type="SMART" id="SM00047">
    <property type="entry name" value="LYZ2"/>
    <property type="match status" value="1"/>
</dbReference>
<feature type="domain" description="LysM" evidence="5">
    <location>
        <begin position="348"/>
        <end position="391"/>
    </location>
</feature>
<dbReference type="Gene3D" id="3.10.350.10">
    <property type="entry name" value="LysM domain"/>
    <property type="match status" value="5"/>
</dbReference>
<evidence type="ECO:0000313" key="6">
    <source>
        <dbReference type="EMBL" id="MBP1042664.1"/>
    </source>
</evidence>
<dbReference type="InterPro" id="IPR002901">
    <property type="entry name" value="MGlyc_endo_b_GlcNAc-like_dom"/>
</dbReference>
<dbReference type="Gene3D" id="4.10.80.30">
    <property type="entry name" value="DNA polymerase, domain 6"/>
    <property type="match status" value="1"/>
</dbReference>
<dbReference type="RefSeq" id="WP_209530046.1">
    <property type="nucleotide sequence ID" value="NZ_JAEEGA010000011.1"/>
</dbReference>
<protein>
    <recommendedName>
        <fullName evidence="4">Peptidoglycan hydrolase</fullName>
    </recommendedName>
</protein>
<dbReference type="GO" id="GO:0031640">
    <property type="term" value="P:killing of cells of another organism"/>
    <property type="evidence" value="ECO:0007669"/>
    <property type="project" value="UniProtKB-KW"/>
</dbReference>
<dbReference type="Proteomes" id="UP000674938">
    <property type="component" value="Unassembled WGS sequence"/>
</dbReference>
<dbReference type="GO" id="GO:0008932">
    <property type="term" value="F:lytic endotransglycosylase activity"/>
    <property type="evidence" value="ECO:0007669"/>
    <property type="project" value="TreeGrafter"/>
</dbReference>
<keyword evidence="3" id="KW-0081">Bacteriolytic enzyme</keyword>
<dbReference type="GO" id="GO:0042742">
    <property type="term" value="P:defense response to bacterium"/>
    <property type="evidence" value="ECO:0007669"/>
    <property type="project" value="UniProtKB-KW"/>
</dbReference>
<comment type="similarity">
    <text evidence="1">Belongs to the glycosyl hydrolase 73 family.</text>
</comment>
<name>A0A940P6R6_9ENTE</name>
<accession>A0A940P6R6</accession>